<evidence type="ECO:0008006" key="6">
    <source>
        <dbReference type="Google" id="ProtNLM"/>
    </source>
</evidence>
<dbReference type="AlphaFoldDB" id="A0A0F4QVB8"/>
<dbReference type="InterPro" id="IPR032610">
    <property type="entry name" value="DUF2172"/>
</dbReference>
<feature type="domain" description="DUF2172" evidence="1">
    <location>
        <begin position="61"/>
        <end position="151"/>
    </location>
</feature>
<dbReference type="InterPro" id="IPR032622">
    <property type="entry name" value="UCP01524_HTH"/>
</dbReference>
<proteinExistence type="predicted"/>
<protein>
    <recommendedName>
        <fullName evidence="6">Aminopeptidase</fullName>
    </recommendedName>
</protein>
<dbReference type="Pfam" id="PF09940">
    <property type="entry name" value="DUF2172"/>
    <property type="match status" value="1"/>
</dbReference>
<dbReference type="SUPFAM" id="SSF53187">
    <property type="entry name" value="Zn-dependent exopeptidases"/>
    <property type="match status" value="1"/>
</dbReference>
<feature type="domain" description="DUF4910" evidence="3">
    <location>
        <begin position="13"/>
        <end position="350"/>
    </location>
</feature>
<name>A0A0F4QVB8_9GAMM</name>
<dbReference type="PATRIC" id="fig|43658.5.peg.1125"/>
<dbReference type="Gene3D" id="1.10.10.10">
    <property type="entry name" value="Winged helix-like DNA-binding domain superfamily/Winged helix DNA-binding domain"/>
    <property type="match status" value="1"/>
</dbReference>
<dbReference type="RefSeq" id="WP_046003940.1">
    <property type="nucleotide sequence ID" value="NZ_JXYA01000009.1"/>
</dbReference>
<evidence type="ECO:0000313" key="4">
    <source>
        <dbReference type="EMBL" id="KJZ11666.1"/>
    </source>
</evidence>
<dbReference type="Pfam" id="PF16221">
    <property type="entry name" value="HTH_47"/>
    <property type="match status" value="1"/>
</dbReference>
<reference evidence="4 5" key="1">
    <citation type="journal article" date="2015" name="BMC Genomics">
        <title>Genome mining reveals unlocked bioactive potential of marine Gram-negative bacteria.</title>
        <authorList>
            <person name="Machado H."/>
            <person name="Sonnenschein E.C."/>
            <person name="Melchiorsen J."/>
            <person name="Gram L."/>
        </authorList>
    </citation>
    <scope>NUCLEOTIDE SEQUENCE [LARGE SCALE GENOMIC DNA]</scope>
    <source>
        <strain evidence="4 5">S2471</strain>
    </source>
</reference>
<keyword evidence="5" id="KW-1185">Reference proteome</keyword>
<dbReference type="Pfam" id="PF16254">
    <property type="entry name" value="DUF4910"/>
    <property type="match status" value="1"/>
</dbReference>
<dbReference type="InterPro" id="IPR036388">
    <property type="entry name" value="WH-like_DNA-bd_sf"/>
</dbReference>
<evidence type="ECO:0000313" key="5">
    <source>
        <dbReference type="Proteomes" id="UP000033452"/>
    </source>
</evidence>
<dbReference type="InterPro" id="IPR012353">
    <property type="entry name" value="UCP015244"/>
</dbReference>
<dbReference type="EMBL" id="JXYA01000009">
    <property type="protein sequence ID" value="KJZ11666.1"/>
    <property type="molecule type" value="Genomic_DNA"/>
</dbReference>
<sequence length="442" mass="50770">MPYQETEAFYSDLYDELFPILRSITGPGLRQSYDIFARYLPLERLSIPSGTALFDWQVPQEWHCDEAYLLGPDGERVADMHRLNLEVVNYSEPVDITLSLEELQAHLYSLPELPEAVPYVTSYYKKRWGFCMSHSRREQLKPGQYRAVIKSRFVDGHLDIAQAVLDGQSKQEVLLSSYLCHPSMANNELSGPLVLLGLYHRIKQWPNRRYTYRFMLHPETIGSLGVLHLLQDHFRQHLVSGLVLNCLGGDPQELVFKHSRNDNGLLDKLLYHLSEQGHSHSNIPFSPLGGSDERQYNAPGFQFPVCCVSRSFHTGYKEYHTSLDNKDYMGIKPLLDSIDKLEKIFLAFEQSARFENTHPYGEPNLGNRGLYPTLSFFSEERTRQLDELNHIKMLLCYSDGEHDTIDIAEKYNQSVTEFAGAINKLEAHALLKMLPPKSQLEA</sequence>
<dbReference type="OrthoDB" id="9765654at2"/>
<evidence type="ECO:0000259" key="2">
    <source>
        <dbReference type="Pfam" id="PF16221"/>
    </source>
</evidence>
<gene>
    <name evidence="4" type="ORF">TW77_05395</name>
</gene>
<dbReference type="Gene3D" id="3.50.30.90">
    <property type="match status" value="1"/>
</dbReference>
<dbReference type="InterPro" id="IPR032589">
    <property type="entry name" value="DUF4910"/>
</dbReference>
<accession>A0A0F4QVB8</accession>
<comment type="caution">
    <text evidence="4">The sequence shown here is derived from an EMBL/GenBank/DDBJ whole genome shotgun (WGS) entry which is preliminary data.</text>
</comment>
<dbReference type="Proteomes" id="UP000033452">
    <property type="component" value="Unassembled WGS sequence"/>
</dbReference>
<dbReference type="PIRSF" id="PIRSF015244">
    <property type="entry name" value="UCP015244"/>
    <property type="match status" value="1"/>
</dbReference>
<organism evidence="4 5">
    <name type="scientific">Pseudoalteromonas rubra</name>
    <dbReference type="NCBI Taxonomy" id="43658"/>
    <lineage>
        <taxon>Bacteria</taxon>
        <taxon>Pseudomonadati</taxon>
        <taxon>Pseudomonadota</taxon>
        <taxon>Gammaproteobacteria</taxon>
        <taxon>Alteromonadales</taxon>
        <taxon>Pseudoalteromonadaceae</taxon>
        <taxon>Pseudoalteromonas</taxon>
    </lineage>
</organism>
<dbReference type="Gene3D" id="3.40.630.10">
    <property type="entry name" value="Zn peptidases"/>
    <property type="match status" value="1"/>
</dbReference>
<evidence type="ECO:0000259" key="3">
    <source>
        <dbReference type="Pfam" id="PF16254"/>
    </source>
</evidence>
<evidence type="ECO:0000259" key="1">
    <source>
        <dbReference type="Pfam" id="PF09940"/>
    </source>
</evidence>
<feature type="domain" description="UCP01524 winged helix-turn-helix" evidence="2">
    <location>
        <begin position="354"/>
        <end position="432"/>
    </location>
</feature>